<evidence type="ECO:0000313" key="3">
    <source>
        <dbReference type="Proteomes" id="UP000032024"/>
    </source>
</evidence>
<dbReference type="PATRIC" id="fig|1398.18.peg.3987"/>
<evidence type="ECO:0000313" key="1">
    <source>
        <dbReference type="EMBL" id="AJO24817.1"/>
    </source>
</evidence>
<reference evidence="2 4" key="3">
    <citation type="submission" date="2016-01" db="EMBL/GenBank/DDBJ databases">
        <title>Genome Sequences of Twelve Sporeforming Bacillus Species Isolated from Foods.</title>
        <authorList>
            <person name="Berendsen E.M."/>
            <person name="Wells-Bennik M.H."/>
            <person name="Krawcyk A.O."/>
            <person name="De Jong A."/>
            <person name="Holsappel S."/>
            <person name="Eijlander R.T."/>
            <person name="Kuipers O.P."/>
        </authorList>
    </citation>
    <scope>NUCLEOTIDE SEQUENCE [LARGE SCALE GENOMIC DNA]</scope>
    <source>
        <strain evidence="2 4">B4099</strain>
    </source>
</reference>
<name>A0A0C5CTM7_HEYCO</name>
<accession>A0A0C5CTM7</accession>
<dbReference type="RefSeq" id="WP_155375947.1">
    <property type="nucleotide sequence ID" value="NZ_CP010525.1"/>
</dbReference>
<protein>
    <submittedName>
        <fullName evidence="2">Uncharacterized protein</fullName>
    </submittedName>
</protein>
<proteinExistence type="predicted"/>
<dbReference type="EMBL" id="LQYI01000021">
    <property type="protein sequence ID" value="KYC72322.1"/>
    <property type="molecule type" value="Genomic_DNA"/>
</dbReference>
<dbReference type="Proteomes" id="UP000032024">
    <property type="component" value="Chromosome"/>
</dbReference>
<keyword evidence="3" id="KW-1185">Reference proteome</keyword>
<organism evidence="2 4">
    <name type="scientific">Heyndrickxia coagulans</name>
    <name type="common">Weizmannia coagulans</name>
    <dbReference type="NCBI Taxonomy" id="1398"/>
    <lineage>
        <taxon>Bacteria</taxon>
        <taxon>Bacillati</taxon>
        <taxon>Bacillota</taxon>
        <taxon>Bacilli</taxon>
        <taxon>Bacillales</taxon>
        <taxon>Bacillaceae</taxon>
        <taxon>Heyndrickxia</taxon>
    </lineage>
</organism>
<sequence length="46" mass="5410">MNIYEKAEIILEALSEYINVDDEAFHDIYIKAIVNGLVEIRQKEKQ</sequence>
<gene>
    <name evidence="2" type="ORF">B4099_3684</name>
    <name evidence="1" type="ORF">SB48_HM08orf06353</name>
</gene>
<reference evidence="3" key="2">
    <citation type="submission" date="2015-01" db="EMBL/GenBank/DDBJ databases">
        <title>Comparative genome analysis of Bacillus coagulans HM-08, Clostridium butyricum HM-68, Bacillus subtilis HM-66 and Bacillus paralicheniformis BL-09.</title>
        <authorList>
            <person name="Zhang H."/>
        </authorList>
    </citation>
    <scope>NUCLEOTIDE SEQUENCE [LARGE SCALE GENOMIC DNA]</scope>
    <source>
        <strain evidence="3">HM-08</strain>
    </source>
</reference>
<dbReference type="Proteomes" id="UP000075304">
    <property type="component" value="Unassembled WGS sequence"/>
</dbReference>
<reference evidence="1" key="1">
    <citation type="submission" date="2015-01" db="EMBL/GenBank/DDBJ databases">
        <title>Comparative genome analysis of Bacillus coagulans HM-08, Clostridium butyricum HM-68, Bacillus subtilis HM-66 and Bacillus licheniformis BL-09.</title>
        <authorList>
            <person name="Zhang H."/>
        </authorList>
    </citation>
    <scope>NUCLEOTIDE SEQUENCE [LARGE SCALE GENOMIC DNA]</scope>
    <source>
        <strain evidence="1">HM-08</strain>
    </source>
</reference>
<evidence type="ECO:0000313" key="4">
    <source>
        <dbReference type="Proteomes" id="UP000075304"/>
    </source>
</evidence>
<dbReference type="AlphaFoldDB" id="A0A0C5CTM7"/>
<evidence type="ECO:0000313" key="2">
    <source>
        <dbReference type="EMBL" id="KYC72322.1"/>
    </source>
</evidence>
<dbReference type="EMBL" id="CP010525">
    <property type="protein sequence ID" value="AJO24817.1"/>
    <property type="molecule type" value="Genomic_DNA"/>
</dbReference>